<dbReference type="Proteomes" id="UP000647172">
    <property type="component" value="Unassembled WGS sequence"/>
</dbReference>
<dbReference type="PANTHER" id="PTHR30336:SF6">
    <property type="entry name" value="INTEGRAL MEMBRANE PROTEIN"/>
    <property type="match status" value="1"/>
</dbReference>
<reference evidence="2" key="1">
    <citation type="submission" date="2021-01" db="EMBL/GenBank/DDBJ databases">
        <title>Whole genome shotgun sequence of Actinoplanes nipponensis NBRC 14063.</title>
        <authorList>
            <person name="Komaki H."/>
            <person name="Tamura T."/>
        </authorList>
    </citation>
    <scope>NUCLEOTIDE SEQUENCE</scope>
    <source>
        <strain evidence="2">NBRC 14063</strain>
    </source>
</reference>
<evidence type="ECO:0000313" key="2">
    <source>
        <dbReference type="EMBL" id="GIE48410.1"/>
    </source>
</evidence>
<dbReference type="Pfam" id="PF02698">
    <property type="entry name" value="DUF218"/>
    <property type="match status" value="1"/>
</dbReference>
<dbReference type="EMBL" id="BOMQ01000024">
    <property type="protein sequence ID" value="GIE48410.1"/>
    <property type="molecule type" value="Genomic_DNA"/>
</dbReference>
<proteinExistence type="predicted"/>
<name>A0A919MSU0_9ACTN</name>
<comment type="caution">
    <text evidence="2">The sequence shown here is derived from an EMBL/GenBank/DDBJ whole genome shotgun (WGS) entry which is preliminary data.</text>
</comment>
<dbReference type="InterPro" id="IPR003848">
    <property type="entry name" value="DUF218"/>
</dbReference>
<dbReference type="GO" id="GO:0005886">
    <property type="term" value="C:plasma membrane"/>
    <property type="evidence" value="ECO:0007669"/>
    <property type="project" value="TreeGrafter"/>
</dbReference>
<feature type="domain" description="DUF218" evidence="1">
    <location>
        <begin position="50"/>
        <end position="166"/>
    </location>
</feature>
<dbReference type="CDD" id="cd06259">
    <property type="entry name" value="YdcF-like"/>
    <property type="match status" value="1"/>
</dbReference>
<evidence type="ECO:0000313" key="3">
    <source>
        <dbReference type="Proteomes" id="UP000647172"/>
    </source>
</evidence>
<accession>A0A919MSU0</accession>
<evidence type="ECO:0000259" key="1">
    <source>
        <dbReference type="Pfam" id="PF02698"/>
    </source>
</evidence>
<gene>
    <name evidence="2" type="ORF">Ani05nite_19440</name>
</gene>
<dbReference type="PANTHER" id="PTHR30336">
    <property type="entry name" value="INNER MEMBRANE PROTEIN, PROBABLE PERMEASE"/>
    <property type="match status" value="1"/>
</dbReference>
<dbReference type="AlphaFoldDB" id="A0A919MSU0"/>
<protein>
    <submittedName>
        <fullName evidence="2">Membrane protein</fullName>
    </submittedName>
</protein>
<dbReference type="RefSeq" id="WP_239129562.1">
    <property type="nucleotide sequence ID" value="NZ_BAAAYJ010000005.1"/>
</dbReference>
<sequence>MIRIWFRRAVVAGALSAAAAVLAMAVGDLWVRAEAHGRVHSVASVPAAPVALVLGAEVYPGGEPSPFLAARLEIARQLLAAGKVRAILVSGDHMDWGYNEPGAMFQWLVDRGVPSQRIVLDHAGFDTYDSCARARRVFGVGAAIVVTQSYHIDRAVALCRRLGVDATGVGDDTVRVYREPWLHSVVRERGAVVKALADVVSRRDPVFLGPLEPGVEAALNS</sequence>
<dbReference type="InterPro" id="IPR051599">
    <property type="entry name" value="Cell_Envelope_Assoc"/>
</dbReference>
<keyword evidence="3" id="KW-1185">Reference proteome</keyword>
<organism evidence="2 3">
    <name type="scientific">Actinoplanes nipponensis</name>
    <dbReference type="NCBI Taxonomy" id="135950"/>
    <lineage>
        <taxon>Bacteria</taxon>
        <taxon>Bacillati</taxon>
        <taxon>Actinomycetota</taxon>
        <taxon>Actinomycetes</taxon>
        <taxon>Micromonosporales</taxon>
        <taxon>Micromonosporaceae</taxon>
        <taxon>Actinoplanes</taxon>
    </lineage>
</organism>